<keyword evidence="2" id="KW-1185">Reference proteome</keyword>
<proteinExistence type="predicted"/>
<organism evidence="1 2">
    <name type="scientific">Helicobacter cinaedi CCUG 18818 = ATCC BAA-847</name>
    <dbReference type="NCBI Taxonomy" id="537971"/>
    <lineage>
        <taxon>Bacteria</taxon>
        <taxon>Pseudomonadati</taxon>
        <taxon>Campylobacterota</taxon>
        <taxon>Epsilonproteobacteria</taxon>
        <taxon>Campylobacterales</taxon>
        <taxon>Helicobacteraceae</taxon>
        <taxon>Helicobacter</taxon>
    </lineage>
</organism>
<evidence type="ECO:0000313" key="2">
    <source>
        <dbReference type="Proteomes" id="UP000005755"/>
    </source>
</evidence>
<evidence type="ECO:0000313" key="1">
    <source>
        <dbReference type="EMBL" id="EFR45995.1"/>
    </source>
</evidence>
<dbReference type="Proteomes" id="UP000005755">
    <property type="component" value="Unassembled WGS sequence"/>
</dbReference>
<dbReference type="EMBL" id="DS990391">
    <property type="protein sequence ID" value="EFR45995.1"/>
    <property type="molecule type" value="Genomic_DNA"/>
</dbReference>
<sequence length="58" mass="6505">MANCSLIESTLKFLIVVKNKLAPFKLKDSQTKGILLQNPLLESHTRNNQTLTPHSLES</sequence>
<gene>
    <name evidence="1" type="ORF">HCCG_00541</name>
</gene>
<protein>
    <submittedName>
        <fullName evidence="1">Uncharacterized protein</fullName>
    </submittedName>
</protein>
<reference evidence="2" key="1">
    <citation type="journal article" date="2014" name="Genome Announc.">
        <title>Draft genome sequences of six enterohepatic helicobacter species isolated from humans and one from rhesus macaques.</title>
        <authorList>
            <person name="Shen Z."/>
            <person name="Sheh A."/>
            <person name="Young S.K."/>
            <person name="Abouelliel A."/>
            <person name="Ward D.V."/>
            <person name="Earl A.M."/>
            <person name="Fox J.G."/>
        </authorList>
    </citation>
    <scope>NUCLEOTIDE SEQUENCE [LARGE SCALE GENOMIC DNA]</scope>
    <source>
        <strain evidence="2">CCUG 18818</strain>
    </source>
</reference>
<accession>A0ABN0B9X7</accession>
<name>A0ABN0B9X7_9HELI</name>